<feature type="binding site" evidence="14">
    <location>
        <position position="216"/>
    </location>
    <ligand>
        <name>Zn(2+)</name>
        <dbReference type="ChEBI" id="CHEBI:29105"/>
        <note>catalytic</note>
    </ligand>
</feature>
<keyword evidence="10 13" id="KW-1015">Disulfide bond</keyword>
<dbReference type="PROSITE" id="PS51864">
    <property type="entry name" value="ASTACIN"/>
    <property type="match status" value="1"/>
</dbReference>
<feature type="disulfide bond" evidence="13">
    <location>
        <begin position="341"/>
        <end position="350"/>
    </location>
</feature>
<evidence type="ECO:0000313" key="19">
    <source>
        <dbReference type="Proteomes" id="UP000035681"/>
    </source>
</evidence>
<keyword evidence="11" id="KW-0325">Glycoprotein</keyword>
<dbReference type="FunFam" id="3.40.390.10:FF:000028">
    <property type="entry name" value="Zinc metalloproteinase"/>
    <property type="match status" value="1"/>
</dbReference>
<evidence type="ECO:0000256" key="6">
    <source>
        <dbReference type="ARBA" id="ARBA00022729"/>
    </source>
</evidence>
<dbReference type="Gene3D" id="3.40.390.10">
    <property type="entry name" value="Collagenase (Catalytic Domain)"/>
    <property type="match status" value="1"/>
</dbReference>
<keyword evidence="9 14" id="KW-0482">Metalloprotease</keyword>
<feature type="binding site" evidence="14">
    <location>
        <position position="222"/>
    </location>
    <ligand>
        <name>Zn(2+)</name>
        <dbReference type="ChEBI" id="CHEBI:29105"/>
        <note>catalytic</note>
    </ligand>
</feature>
<dbReference type="InterPro" id="IPR034035">
    <property type="entry name" value="Astacin-like_dom"/>
</dbReference>
<dbReference type="SUPFAM" id="SSF55486">
    <property type="entry name" value="Metalloproteases ('zincins'), catalytic domain"/>
    <property type="match status" value="1"/>
</dbReference>
<evidence type="ECO:0000256" key="2">
    <source>
        <dbReference type="ARBA" id="ARBA00022525"/>
    </source>
</evidence>
<evidence type="ECO:0000256" key="11">
    <source>
        <dbReference type="ARBA" id="ARBA00023180"/>
    </source>
</evidence>
<dbReference type="SUPFAM" id="SSF82895">
    <property type="entry name" value="TSP-1 type 1 repeat"/>
    <property type="match status" value="1"/>
</dbReference>
<keyword evidence="7 14" id="KW-0378">Hydrolase</keyword>
<keyword evidence="4 14" id="KW-0645">Protease</keyword>
<dbReference type="WBParaSite" id="SSTP_0001070000.1">
    <property type="protein sequence ID" value="SSTP_0001070000.1"/>
    <property type="gene ID" value="SSTP_0001070000"/>
</dbReference>
<proteinExistence type="predicted"/>
<feature type="chain" id="PRO_5005120649" description="Zinc metalloproteinase" evidence="12 15">
    <location>
        <begin position="22"/>
        <end position="674"/>
    </location>
</feature>
<evidence type="ECO:0000256" key="13">
    <source>
        <dbReference type="PROSITE-ProRule" id="PRU00076"/>
    </source>
</evidence>
<evidence type="ECO:0000256" key="1">
    <source>
        <dbReference type="ARBA" id="ARBA00004613"/>
    </source>
</evidence>
<dbReference type="InterPro" id="IPR001506">
    <property type="entry name" value="Peptidase_M12A"/>
</dbReference>
<dbReference type="AlphaFoldDB" id="A0A0K0EML1"/>
<dbReference type="PROSITE" id="PS50092">
    <property type="entry name" value="TSP1"/>
    <property type="match status" value="1"/>
</dbReference>
<dbReference type="InterPro" id="IPR000742">
    <property type="entry name" value="EGF"/>
</dbReference>
<dbReference type="CDD" id="cd04280">
    <property type="entry name" value="ZnMc_astacin_like"/>
    <property type="match status" value="1"/>
</dbReference>
<dbReference type="Gene3D" id="2.20.100.10">
    <property type="entry name" value="Thrombospondin type-1 (TSP1) repeat"/>
    <property type="match status" value="1"/>
</dbReference>
<name>A0A0K0EML1_STRER</name>
<evidence type="ECO:0000256" key="9">
    <source>
        <dbReference type="ARBA" id="ARBA00023049"/>
    </source>
</evidence>
<comment type="cofactor">
    <cofactor evidence="14 15">
        <name>Zn(2+)</name>
        <dbReference type="ChEBI" id="CHEBI:29105"/>
    </cofactor>
    <text evidence="14 15">Binds 1 zinc ion per subunit.</text>
</comment>
<evidence type="ECO:0000256" key="5">
    <source>
        <dbReference type="ARBA" id="ARBA00022723"/>
    </source>
</evidence>
<dbReference type="SUPFAM" id="SSF49854">
    <property type="entry name" value="Spermadhesin, CUB domain"/>
    <property type="match status" value="1"/>
</dbReference>
<organism evidence="20">
    <name type="scientific">Strongyloides stercoralis</name>
    <name type="common">Threadworm</name>
    <dbReference type="NCBI Taxonomy" id="6248"/>
    <lineage>
        <taxon>Eukaryota</taxon>
        <taxon>Metazoa</taxon>
        <taxon>Ecdysozoa</taxon>
        <taxon>Nematoda</taxon>
        <taxon>Chromadorea</taxon>
        <taxon>Rhabditida</taxon>
        <taxon>Tylenchina</taxon>
        <taxon>Panagrolaimomorpha</taxon>
        <taxon>Strongyloidoidea</taxon>
        <taxon>Strongyloididae</taxon>
        <taxon>Strongyloides</taxon>
    </lineage>
</organism>
<dbReference type="Pfam" id="PF00431">
    <property type="entry name" value="CUB"/>
    <property type="match status" value="1"/>
</dbReference>
<evidence type="ECO:0000259" key="17">
    <source>
        <dbReference type="PROSITE" id="PS50026"/>
    </source>
</evidence>
<feature type="domain" description="EGF-like" evidence="17">
    <location>
        <begin position="311"/>
        <end position="351"/>
    </location>
</feature>
<evidence type="ECO:0000256" key="4">
    <source>
        <dbReference type="ARBA" id="ARBA00022670"/>
    </source>
</evidence>
<feature type="active site" evidence="14">
    <location>
        <position position="213"/>
    </location>
</feature>
<feature type="disulfide bond" evidence="13">
    <location>
        <begin position="315"/>
        <end position="325"/>
    </location>
</feature>
<dbReference type="PROSITE" id="PS50026">
    <property type="entry name" value="EGF_3"/>
    <property type="match status" value="1"/>
</dbReference>
<dbReference type="SMART" id="SM00042">
    <property type="entry name" value="CUB"/>
    <property type="match status" value="1"/>
</dbReference>
<evidence type="ECO:0000259" key="16">
    <source>
        <dbReference type="PROSITE" id="PS01180"/>
    </source>
</evidence>
<evidence type="ECO:0000259" key="18">
    <source>
        <dbReference type="PROSITE" id="PS51864"/>
    </source>
</evidence>
<dbReference type="GO" id="GO:0018996">
    <property type="term" value="P:molting cycle, collagen and cuticulin-based cuticle"/>
    <property type="evidence" value="ECO:0007669"/>
    <property type="project" value="InterPro"/>
</dbReference>
<keyword evidence="3 13" id="KW-0245">EGF-like domain</keyword>
<sequence length="674" mass="76559">MATQRLLASFILIILFTNTISINNSNNSSGNGVITTSSDAAELKHLLHEIKSQSARKFGIFSDSLINSGVEEMKKATFNDGTEASINRKVSDDLFENDILLNIEQANEILNEVKSGKRLLKRQAQPGLKFLWKNKRINYVFGFNDFNWKQLIRKALSHIERETCMRFSENDGSYDKLQFIRGSGCWSNVGRQGGPQQVSIGYGCDALGIVAHETLHALGLWHEQSRYDRDDYIKIDWTKIFRGTQSNFEKRTPATSDNMDMAYDLGSVMHYGSKAFSVDWSSYSIITKDNLYQQTIGQRKGISFKDAKMINLRYCMDICKKQLRCMNGGYTDPNDCSQCRCPSGYTGVLCDFVEESNNPSCNGGEFRSSKKWKTIKSPNLKAGINCFWRILPEEYKRIELKFEKINFPCSDVCDNYVEVKYLSDKTTTGARICCSPPKKSIITKEIDTDVVLNFYGDSSVQNGYQGFIVKYRTLTENGDFEEEGSEETVVTTTSPKKGAWSAWGEWSTCSHSCGGCGTRIRVRACYPEHLTCDGHFEDTESCNTHVCKTIDTKKNQRCMGRLIMPCSLMEKLDFGTTRSNEMAKENDTPYLLSNSKNLKLVNKGKKLMNKREKRFVDGDKQLEEDFICEKKFSYNCPTNLLTINVDWKKPNDNYQIGMCCSGYKPNKSNVCVLV</sequence>
<evidence type="ECO:0000256" key="14">
    <source>
        <dbReference type="PROSITE-ProRule" id="PRU01211"/>
    </source>
</evidence>
<dbReference type="InterPro" id="IPR036383">
    <property type="entry name" value="TSP1_rpt_sf"/>
</dbReference>
<dbReference type="Pfam" id="PF00090">
    <property type="entry name" value="TSP_1"/>
    <property type="match status" value="1"/>
</dbReference>
<dbReference type="InterPro" id="IPR000884">
    <property type="entry name" value="TSP1_rpt"/>
</dbReference>
<dbReference type="SMART" id="SM00209">
    <property type="entry name" value="TSP1"/>
    <property type="match status" value="1"/>
</dbReference>
<dbReference type="GO" id="GO:0006508">
    <property type="term" value="P:proteolysis"/>
    <property type="evidence" value="ECO:0007669"/>
    <property type="project" value="UniProtKB-KW"/>
</dbReference>
<feature type="binding site" evidence="14">
    <location>
        <position position="212"/>
    </location>
    <ligand>
        <name>Zn(2+)</name>
        <dbReference type="ChEBI" id="CHEBI:29105"/>
        <note>catalytic</note>
    </ligand>
</feature>
<dbReference type="InterPro" id="IPR024079">
    <property type="entry name" value="MetalloPept_cat_dom_sf"/>
</dbReference>
<dbReference type="PANTHER" id="PTHR10127">
    <property type="entry name" value="DISCOIDIN, CUB, EGF, LAMININ , AND ZINC METALLOPROTEASE DOMAIN CONTAINING"/>
    <property type="match status" value="1"/>
</dbReference>
<dbReference type="InterPro" id="IPR035914">
    <property type="entry name" value="Sperma_CUB_dom_sf"/>
</dbReference>
<dbReference type="PROSITE" id="PS01186">
    <property type="entry name" value="EGF_2"/>
    <property type="match status" value="1"/>
</dbReference>
<evidence type="ECO:0000256" key="8">
    <source>
        <dbReference type="ARBA" id="ARBA00022833"/>
    </source>
</evidence>
<keyword evidence="8 14" id="KW-0862">Zinc</keyword>
<evidence type="ECO:0000256" key="10">
    <source>
        <dbReference type="ARBA" id="ARBA00023157"/>
    </source>
</evidence>
<reference evidence="20" key="1">
    <citation type="submission" date="2015-08" db="UniProtKB">
        <authorList>
            <consortium name="WormBaseParasite"/>
        </authorList>
    </citation>
    <scope>IDENTIFICATION</scope>
</reference>
<dbReference type="PANTHER" id="PTHR10127:SF831">
    <property type="entry name" value="ZINC METALLOPROTEINASE NAS-37"/>
    <property type="match status" value="1"/>
</dbReference>
<keyword evidence="2 12" id="KW-0964">Secreted</keyword>
<evidence type="ECO:0000256" key="15">
    <source>
        <dbReference type="RuleBase" id="RU361183"/>
    </source>
</evidence>
<evidence type="ECO:0000256" key="12">
    <source>
        <dbReference type="PIRNR" id="PIRNR036365"/>
    </source>
</evidence>
<accession>A0A0K0EML1</accession>
<dbReference type="Proteomes" id="UP000035681">
    <property type="component" value="Unplaced"/>
</dbReference>
<protein>
    <recommendedName>
        <fullName evidence="12">Zinc metalloproteinase</fullName>
    </recommendedName>
</protein>
<dbReference type="GO" id="GO:0008270">
    <property type="term" value="F:zinc ion binding"/>
    <property type="evidence" value="ECO:0007669"/>
    <property type="project" value="UniProtKB-UniRule"/>
</dbReference>
<dbReference type="InterPro" id="IPR000859">
    <property type="entry name" value="CUB_dom"/>
</dbReference>
<evidence type="ECO:0000313" key="20">
    <source>
        <dbReference type="WBParaSite" id="SSTP_0001070000.1"/>
    </source>
</evidence>
<dbReference type="Gene3D" id="2.60.120.290">
    <property type="entry name" value="Spermadhesin, CUB domain"/>
    <property type="match status" value="1"/>
</dbReference>
<feature type="domain" description="Peptidase M12A" evidence="18">
    <location>
        <begin position="123"/>
        <end position="320"/>
    </location>
</feature>
<dbReference type="WBParaSite" id="TCONS_00000351.p1">
    <property type="protein sequence ID" value="TCONS_00000351.p1"/>
    <property type="gene ID" value="XLOC_000362"/>
</dbReference>
<dbReference type="CDD" id="cd00041">
    <property type="entry name" value="CUB"/>
    <property type="match status" value="1"/>
</dbReference>
<dbReference type="Pfam" id="PF01400">
    <property type="entry name" value="Astacin"/>
    <property type="match status" value="1"/>
</dbReference>
<dbReference type="PROSITE" id="PS00022">
    <property type="entry name" value="EGF_1"/>
    <property type="match status" value="1"/>
</dbReference>
<comment type="subcellular location">
    <subcellularLocation>
        <location evidence="1 12">Secreted</location>
    </subcellularLocation>
</comment>
<keyword evidence="6 12" id="KW-0732">Signal</keyword>
<dbReference type="InterPro" id="IPR006026">
    <property type="entry name" value="Peptidase_Metallo"/>
</dbReference>
<keyword evidence="5 14" id="KW-0479">Metal-binding</keyword>
<dbReference type="PROSITE" id="PS01180">
    <property type="entry name" value="CUB"/>
    <property type="match status" value="1"/>
</dbReference>
<feature type="domain" description="CUB" evidence="16">
    <location>
        <begin position="362"/>
        <end position="474"/>
    </location>
</feature>
<dbReference type="PIRSF" id="PIRSF036365">
    <property type="entry name" value="Astacin_nematoda"/>
    <property type="match status" value="1"/>
</dbReference>
<keyword evidence="19" id="KW-1185">Reference proteome</keyword>
<evidence type="ECO:0000256" key="7">
    <source>
        <dbReference type="ARBA" id="ARBA00022801"/>
    </source>
</evidence>
<dbReference type="InterPro" id="IPR017050">
    <property type="entry name" value="Metallopeptidase_nem"/>
</dbReference>
<feature type="signal peptide" evidence="12 15">
    <location>
        <begin position="1"/>
        <end position="21"/>
    </location>
</feature>
<dbReference type="GO" id="GO:0004222">
    <property type="term" value="F:metalloendopeptidase activity"/>
    <property type="evidence" value="ECO:0007669"/>
    <property type="project" value="UniProtKB-UniRule"/>
</dbReference>
<dbReference type="GO" id="GO:0005576">
    <property type="term" value="C:extracellular region"/>
    <property type="evidence" value="ECO:0007669"/>
    <property type="project" value="UniProtKB-SubCell"/>
</dbReference>
<dbReference type="SMART" id="SM00235">
    <property type="entry name" value="ZnMc"/>
    <property type="match status" value="1"/>
</dbReference>
<feature type="disulfide bond" evidence="14">
    <location>
        <begin position="164"/>
        <end position="319"/>
    </location>
</feature>
<dbReference type="PRINTS" id="PR00480">
    <property type="entry name" value="ASTACIN"/>
</dbReference>
<evidence type="ECO:0000256" key="3">
    <source>
        <dbReference type="ARBA" id="ARBA00022536"/>
    </source>
</evidence>
<comment type="caution">
    <text evidence="13">Lacks conserved residue(s) required for the propagation of feature annotation.</text>
</comment>